<dbReference type="Pfam" id="PF14938">
    <property type="entry name" value="SNAP"/>
    <property type="match status" value="1"/>
</dbReference>
<dbReference type="VEuPathDB" id="FungiDB:UMAG_00160"/>
<dbReference type="PANTHER" id="PTHR13768:SF8">
    <property type="entry name" value="ALPHA-SOLUBLE NSF ATTACHMENT PROTEIN"/>
    <property type="match status" value="1"/>
</dbReference>
<evidence type="ECO:0000313" key="11">
    <source>
        <dbReference type="Proteomes" id="UP000000561"/>
    </source>
</evidence>
<dbReference type="OrthoDB" id="9984275at2759"/>
<dbReference type="EMBL" id="CM003140">
    <property type="protein sequence ID" value="KIS71722.1"/>
    <property type="molecule type" value="Genomic_DNA"/>
</dbReference>
<dbReference type="GO" id="GO:0048280">
    <property type="term" value="P:vesicle fusion with Golgi apparatus"/>
    <property type="evidence" value="ECO:0007669"/>
    <property type="project" value="EnsemblFungi"/>
</dbReference>
<dbReference type="PRINTS" id="PR00448">
    <property type="entry name" value="NSFATTACHMNT"/>
</dbReference>
<dbReference type="STRING" id="237631.A0A0D1CFE1"/>
<dbReference type="InterPro" id="IPR011990">
    <property type="entry name" value="TPR-like_helical_dom_sf"/>
</dbReference>
<dbReference type="GO" id="GO:0031201">
    <property type="term" value="C:SNARE complex"/>
    <property type="evidence" value="ECO:0000318"/>
    <property type="project" value="GO_Central"/>
</dbReference>
<keyword evidence="5 7" id="KW-0653">Protein transport</keyword>
<keyword evidence="11" id="KW-1185">Reference proteome</keyword>
<dbReference type="Proteomes" id="UP000000561">
    <property type="component" value="Chromosome 1"/>
</dbReference>
<reference evidence="10 11" key="1">
    <citation type="journal article" date="2006" name="Nature">
        <title>Insights from the genome of the biotrophic fungal plant pathogen Ustilago maydis.</title>
        <authorList>
            <person name="Kamper J."/>
            <person name="Kahmann R."/>
            <person name="Bolker M."/>
            <person name="Ma L.J."/>
            <person name="Brefort T."/>
            <person name="Saville B.J."/>
            <person name="Banuett F."/>
            <person name="Kronstad J.W."/>
            <person name="Gold S.E."/>
            <person name="Muller O."/>
            <person name="Perlin M.H."/>
            <person name="Wosten H.A."/>
            <person name="de Vries R."/>
            <person name="Ruiz-Herrera J."/>
            <person name="Reynaga-Pena C.G."/>
            <person name="Snetselaar K."/>
            <person name="McCann M."/>
            <person name="Perez-Martin J."/>
            <person name="Feldbrugge M."/>
            <person name="Basse C.W."/>
            <person name="Steinberg G."/>
            <person name="Ibeas J.I."/>
            <person name="Holloman W."/>
            <person name="Guzman P."/>
            <person name="Farman M."/>
            <person name="Stajich J.E."/>
            <person name="Sentandreu R."/>
            <person name="Gonzalez-Prieto J.M."/>
            <person name="Kennell J.C."/>
            <person name="Molina L."/>
            <person name="Schirawski J."/>
            <person name="Mendoza-Mendoza A."/>
            <person name="Greilinger D."/>
            <person name="Munch K."/>
            <person name="Rossel N."/>
            <person name="Scherer M."/>
            <person name="Vranes M."/>
            <person name="Ladendorf O."/>
            <person name="Vincon V."/>
            <person name="Fuchs U."/>
            <person name="Sandrock B."/>
            <person name="Meng S."/>
            <person name="Ho E.C."/>
            <person name="Cahill M.J."/>
            <person name="Boyce K.J."/>
            <person name="Klose J."/>
            <person name="Klosterman S.J."/>
            <person name="Deelstra H.J."/>
            <person name="Ortiz-Castellanos L."/>
            <person name="Li W."/>
            <person name="Sanchez-Alonso P."/>
            <person name="Schreier P.H."/>
            <person name="Hauser-Hahn I."/>
            <person name="Vaupel M."/>
            <person name="Koopmann E."/>
            <person name="Friedrich G."/>
            <person name="Voss H."/>
            <person name="Schluter T."/>
            <person name="Margolis J."/>
            <person name="Platt D."/>
            <person name="Swimmer C."/>
            <person name="Gnirke A."/>
            <person name="Chen F."/>
            <person name="Vysotskaia V."/>
            <person name="Mannhaupt G."/>
            <person name="Guldener U."/>
            <person name="Munsterkotter M."/>
            <person name="Haase D."/>
            <person name="Oesterheld M."/>
            <person name="Mewes H.W."/>
            <person name="Mauceli E.W."/>
            <person name="DeCaprio D."/>
            <person name="Wade C.M."/>
            <person name="Butler J."/>
            <person name="Young S."/>
            <person name="Jaffe D.B."/>
            <person name="Calvo S."/>
            <person name="Nusbaum C."/>
            <person name="Galagan J."/>
            <person name="Birren B.W."/>
        </authorList>
    </citation>
    <scope>NUCLEOTIDE SEQUENCE [LARGE SCALE GENOMIC DNA]</scope>
    <source>
        <strain evidence="11">DSM 14603 / FGSC 9021 / UM521</strain>
    </source>
</reference>
<name>A0A0D1CFE1_MYCMD</name>
<evidence type="ECO:0000256" key="7">
    <source>
        <dbReference type="RuleBase" id="RU367013"/>
    </source>
</evidence>
<comment type="similarity">
    <text evidence="2 7">Belongs to the SNAP family.</text>
</comment>
<protein>
    <submittedName>
        <fullName evidence="10">Transport vesicle fusion protein</fullName>
    </submittedName>
</protein>
<evidence type="ECO:0000313" key="10">
    <source>
        <dbReference type="EMBL" id="KIS71722.1"/>
    </source>
</evidence>
<feature type="region of interest" description="Disordered" evidence="9">
    <location>
        <begin position="1"/>
        <end position="23"/>
    </location>
</feature>
<feature type="coiled-coil region" evidence="8">
    <location>
        <begin position="114"/>
        <end position="148"/>
    </location>
</feature>
<gene>
    <name evidence="10" type="ORF">UMAG_00160</name>
</gene>
<organism evidence="10 11">
    <name type="scientific">Mycosarcoma maydis</name>
    <name type="common">Corn smut fungus</name>
    <name type="synonym">Ustilago maydis</name>
    <dbReference type="NCBI Taxonomy" id="5270"/>
    <lineage>
        <taxon>Eukaryota</taxon>
        <taxon>Fungi</taxon>
        <taxon>Dikarya</taxon>
        <taxon>Basidiomycota</taxon>
        <taxon>Ustilaginomycotina</taxon>
        <taxon>Ustilaginomycetes</taxon>
        <taxon>Ustilaginales</taxon>
        <taxon>Ustilaginaceae</taxon>
        <taxon>Mycosarcoma</taxon>
    </lineage>
</organism>
<accession>A0A0D1CFE1</accession>
<dbReference type="OMA" id="WSVKEYL"/>
<dbReference type="CDD" id="cd15832">
    <property type="entry name" value="SNAP"/>
    <property type="match status" value="1"/>
</dbReference>
<evidence type="ECO:0000256" key="4">
    <source>
        <dbReference type="ARBA" id="ARBA00022892"/>
    </source>
</evidence>
<feature type="compositionally biased region" description="Basic and acidic residues" evidence="9">
    <location>
        <begin position="8"/>
        <end position="17"/>
    </location>
</feature>
<dbReference type="GO" id="GO:0006914">
    <property type="term" value="P:autophagy"/>
    <property type="evidence" value="ECO:0007669"/>
    <property type="project" value="EnsemblFungi"/>
</dbReference>
<keyword evidence="3 7" id="KW-0813">Transport</keyword>
<dbReference type="AlphaFoldDB" id="A0A0D1CFE1"/>
<dbReference type="SUPFAM" id="SSF48452">
    <property type="entry name" value="TPR-like"/>
    <property type="match status" value="1"/>
</dbReference>
<dbReference type="GO" id="GO:0035494">
    <property type="term" value="P:SNARE complex disassembly"/>
    <property type="evidence" value="ECO:0000318"/>
    <property type="project" value="GO_Central"/>
</dbReference>
<comment type="subcellular location">
    <subcellularLocation>
        <location evidence="1 7">Membrane</location>
        <topology evidence="1 7">Peripheral membrane protein</topology>
    </subcellularLocation>
</comment>
<dbReference type="InterPro" id="IPR000744">
    <property type="entry name" value="NSF_attach"/>
</dbReference>
<dbReference type="GO" id="GO:0005829">
    <property type="term" value="C:cytosol"/>
    <property type="evidence" value="ECO:0007669"/>
    <property type="project" value="EnsemblFungi"/>
</dbReference>
<evidence type="ECO:0000256" key="3">
    <source>
        <dbReference type="ARBA" id="ARBA00022448"/>
    </source>
</evidence>
<dbReference type="PANTHER" id="PTHR13768">
    <property type="entry name" value="SOLUBLE NSF ATTACHMENT PROTEIN SNAP"/>
    <property type="match status" value="1"/>
</dbReference>
<evidence type="ECO:0000256" key="9">
    <source>
        <dbReference type="SAM" id="MobiDB-lite"/>
    </source>
</evidence>
<dbReference type="GO" id="GO:0019905">
    <property type="term" value="F:syntaxin binding"/>
    <property type="evidence" value="ECO:0000318"/>
    <property type="project" value="GO_Central"/>
</dbReference>
<sequence>MSTSTPEELLKNAEKKASASGGWFSSATSKQEEAVELFKAAANKFRIANRFEEAGNAYMRAAETEIKTGEKDYAANTFFEANKCFRMSRPELAVVALTRAREILIERGRFRQAADREKAVAELYKNDAADAEKALEAYEQAAAWYLQEGANATASGCYREAAQLATDLARYPQAIERWEQVASMSLESNLTKYSVKDYYLNAGMCYLAIPDYVAAVRAMQFYAEQDTSFPTTMEGRFLHSLVQACEEGDLQAFDSRVQEYDRTKKIQGWQASLLRAVRKAVQDEPDLS</sequence>
<proteinExistence type="inferred from homology"/>
<evidence type="ECO:0000256" key="5">
    <source>
        <dbReference type="ARBA" id="ARBA00022927"/>
    </source>
</evidence>
<dbReference type="GO" id="GO:0005483">
    <property type="term" value="F:soluble NSF attachment protein activity"/>
    <property type="evidence" value="ECO:0000318"/>
    <property type="project" value="GO_Central"/>
</dbReference>
<dbReference type="FunFam" id="1.25.40.10:FF:000049">
    <property type="entry name" value="Alpha-soluble NSF attachment protein-like"/>
    <property type="match status" value="1"/>
</dbReference>
<dbReference type="KEGG" id="uma:UMAG_00160"/>
<keyword evidence="8" id="KW-0175">Coiled coil</keyword>
<dbReference type="GO" id="GO:0042144">
    <property type="term" value="P:vacuole fusion, non-autophagic"/>
    <property type="evidence" value="ECO:0007669"/>
    <property type="project" value="EnsemblFungi"/>
</dbReference>
<evidence type="ECO:0000256" key="2">
    <source>
        <dbReference type="ARBA" id="ARBA00010050"/>
    </source>
</evidence>
<dbReference type="GeneID" id="23561540"/>
<keyword evidence="4 7" id="KW-0931">ER-Golgi transport</keyword>
<comment type="function">
    <text evidence="7">Required for vesicular transport between the endoplasmic reticulum and the Golgi apparatus.</text>
</comment>
<dbReference type="Gene3D" id="1.25.40.10">
    <property type="entry name" value="Tetratricopeptide repeat domain"/>
    <property type="match status" value="1"/>
</dbReference>
<evidence type="ECO:0000256" key="1">
    <source>
        <dbReference type="ARBA" id="ARBA00004170"/>
    </source>
</evidence>
<evidence type="ECO:0000256" key="8">
    <source>
        <dbReference type="SAM" id="Coils"/>
    </source>
</evidence>
<keyword evidence="6 7" id="KW-0472">Membrane</keyword>
<dbReference type="RefSeq" id="XP_011386107.1">
    <property type="nucleotide sequence ID" value="XM_011387805.1"/>
</dbReference>
<dbReference type="eggNOG" id="KOG1586">
    <property type="taxonomic scope" value="Eukaryota"/>
</dbReference>
<dbReference type="FunCoup" id="A0A0D1CFE1">
    <property type="interactions" value="317"/>
</dbReference>
<dbReference type="InParanoid" id="A0A0D1CFE1"/>
<evidence type="ECO:0000256" key="6">
    <source>
        <dbReference type="ARBA" id="ARBA00023136"/>
    </source>
</evidence>
<dbReference type="GO" id="GO:0001671">
    <property type="term" value="F:ATPase activator activity"/>
    <property type="evidence" value="ECO:0007669"/>
    <property type="project" value="EnsemblFungi"/>
</dbReference>
<dbReference type="GO" id="GO:0006886">
    <property type="term" value="P:intracellular protein transport"/>
    <property type="evidence" value="ECO:0000318"/>
    <property type="project" value="GO_Central"/>
</dbReference>